<accession>A0A2T5GQ18</accession>
<keyword evidence="3" id="KW-1185">Reference proteome</keyword>
<evidence type="ECO:0000256" key="1">
    <source>
        <dbReference type="SAM" id="SignalP"/>
    </source>
</evidence>
<feature type="chain" id="PRO_5015594883" description="Tetratricopeptide repeat protein" evidence="1">
    <location>
        <begin position="27"/>
        <end position="232"/>
    </location>
</feature>
<reference evidence="2 3" key="1">
    <citation type="submission" date="2018-04" db="EMBL/GenBank/DDBJ databases">
        <title>Genomic Encyclopedia of Type Strains, Phase III (KMG-III): the genomes of soil and plant-associated and newly described type strains.</title>
        <authorList>
            <person name="Whitman W."/>
        </authorList>
    </citation>
    <scope>NUCLEOTIDE SEQUENCE [LARGE SCALE GENOMIC DNA]</scope>
    <source>
        <strain evidence="2 3">MA101b</strain>
    </source>
</reference>
<gene>
    <name evidence="2" type="ORF">C8J26_1767</name>
</gene>
<name>A0A2T5GQ18_9SPHN</name>
<proteinExistence type="predicted"/>
<protein>
    <recommendedName>
        <fullName evidence="4">Tetratricopeptide repeat protein</fullName>
    </recommendedName>
</protein>
<evidence type="ECO:0008006" key="4">
    <source>
        <dbReference type="Google" id="ProtNLM"/>
    </source>
</evidence>
<comment type="caution">
    <text evidence="2">The sequence shown here is derived from an EMBL/GenBank/DDBJ whole genome shotgun (WGS) entry which is preliminary data.</text>
</comment>
<feature type="signal peptide" evidence="1">
    <location>
        <begin position="1"/>
        <end position="26"/>
    </location>
</feature>
<evidence type="ECO:0000313" key="2">
    <source>
        <dbReference type="EMBL" id="PTQ61433.1"/>
    </source>
</evidence>
<dbReference type="RefSeq" id="WP_056418313.1">
    <property type="nucleotide sequence ID" value="NZ_JASPFN010000001.1"/>
</dbReference>
<keyword evidence="1" id="KW-0732">Signal</keyword>
<dbReference type="EMBL" id="QAOG01000002">
    <property type="protein sequence ID" value="PTQ61433.1"/>
    <property type="molecule type" value="Genomic_DNA"/>
</dbReference>
<dbReference type="AlphaFoldDB" id="A0A2T5GQ18"/>
<sequence length="232" mass="23908">MAKWFRGCVGASIAVCAVVAAIPASAETPRELLTQAGFVDRDRGMALARIDKAAAVAGQALSRAPGDQEAAIMQAMANGYRAKLLGNRAQAIAARKQYEALVTRYPRNAEAQAALGAWHVGVIAKLGRFVGRAVAGAQKATGFEALDKSVALGGNRAMFAGLAGLLRLELDPNDARGRALVETASKAPTPTAIDGFVRKAAAAVLVPLRAGDADATKALADKLLPFGQFATG</sequence>
<organism evidence="2 3">
    <name type="scientific">Sphingomonas aurantiaca</name>
    <dbReference type="NCBI Taxonomy" id="185949"/>
    <lineage>
        <taxon>Bacteria</taxon>
        <taxon>Pseudomonadati</taxon>
        <taxon>Pseudomonadota</taxon>
        <taxon>Alphaproteobacteria</taxon>
        <taxon>Sphingomonadales</taxon>
        <taxon>Sphingomonadaceae</taxon>
        <taxon>Sphingomonas</taxon>
    </lineage>
</organism>
<evidence type="ECO:0000313" key="3">
    <source>
        <dbReference type="Proteomes" id="UP000244189"/>
    </source>
</evidence>
<dbReference type="Proteomes" id="UP000244189">
    <property type="component" value="Unassembled WGS sequence"/>
</dbReference>